<sequence length="193" mass="21327">MSTTIFKAGKSYSAPATADRASDWRDVALCRSHPDPEMWFPKGTDPVSMANEAEAKKVCAGCPALMACREWAIENRENSGVWGGLSEHERASIRRLGRLPKKRTPLQAFASIDDAYRTLTEKAGAHVLWIGGQEVVIGSVRMSPNQVSWRATRKEAPVGRIHKGCKHSRCVRHLVDQAMRDARKATTTERSAA</sequence>
<comment type="cofactor">
    <cofactor evidence="11">
        <name>[4Fe-4S] cluster</name>
        <dbReference type="ChEBI" id="CHEBI:49883"/>
    </cofactor>
    <text evidence="11">Binds 1 [4Fe-4S] cluster per subunit. Following nitrosylation of the [4Fe-4S] cluster binds 1 [4Fe-8(NO)] cluster per subunit.</text>
</comment>
<evidence type="ECO:0000256" key="10">
    <source>
        <dbReference type="ARBA" id="ARBA00023163"/>
    </source>
</evidence>
<evidence type="ECO:0000256" key="5">
    <source>
        <dbReference type="ARBA" id="ARBA00023004"/>
    </source>
</evidence>
<feature type="domain" description="4Fe-4S Wbl-type" evidence="12">
    <location>
        <begin position="29"/>
        <end position="92"/>
    </location>
</feature>
<evidence type="ECO:0000259" key="12">
    <source>
        <dbReference type="PROSITE" id="PS51674"/>
    </source>
</evidence>
<dbReference type="AlphaFoldDB" id="A0AAU8KD49"/>
<evidence type="ECO:0000256" key="9">
    <source>
        <dbReference type="ARBA" id="ARBA00023157"/>
    </source>
</evidence>
<keyword evidence="11" id="KW-0963">Cytoplasm</keyword>
<dbReference type="RefSeq" id="WP_354596814.1">
    <property type="nucleotide sequence ID" value="NZ_CP136798.1"/>
</dbReference>
<dbReference type="HAMAP" id="MF_01479">
    <property type="entry name" value="WhiB"/>
    <property type="match status" value="1"/>
</dbReference>
<comment type="PTM">
    <text evidence="11">Upon Fe-S cluster removal intramolecular disulfide bonds are formed.</text>
</comment>
<evidence type="ECO:0000256" key="8">
    <source>
        <dbReference type="ARBA" id="ARBA00023125"/>
    </source>
</evidence>
<name>A0AAU8KD49_9ACTN</name>
<reference evidence="13" key="1">
    <citation type="submission" date="2023-10" db="EMBL/GenBank/DDBJ databases">
        <title>Complete genome sequence of Streptomyces sp. JL1001.</title>
        <authorList>
            <person name="Jiang L."/>
        </authorList>
    </citation>
    <scope>NUCLEOTIDE SEQUENCE</scope>
    <source>
        <strain evidence="13">JL1001</strain>
    </source>
</reference>
<evidence type="ECO:0000313" key="13">
    <source>
        <dbReference type="EMBL" id="XCN13911.1"/>
    </source>
</evidence>
<feature type="binding site" evidence="11">
    <location>
        <position position="59"/>
    </location>
    <ligand>
        <name>[4Fe-4S] cluster</name>
        <dbReference type="ChEBI" id="CHEBI:49883"/>
    </ligand>
</feature>
<dbReference type="PROSITE" id="PS51674">
    <property type="entry name" value="4FE4S_WBL"/>
    <property type="match status" value="1"/>
</dbReference>
<comment type="subcellular location">
    <subcellularLocation>
        <location evidence="1 11">Cytoplasm</location>
    </subcellularLocation>
</comment>
<feature type="binding site" evidence="11">
    <location>
        <position position="62"/>
    </location>
    <ligand>
        <name>[4Fe-4S] cluster</name>
        <dbReference type="ChEBI" id="CHEBI:49883"/>
    </ligand>
</feature>
<evidence type="ECO:0000256" key="11">
    <source>
        <dbReference type="HAMAP-Rule" id="MF_01479"/>
    </source>
</evidence>
<comment type="similarity">
    <text evidence="2 11">Belongs to the WhiB family.</text>
</comment>
<accession>A0AAU8KD49</accession>
<keyword evidence="5 11" id="KW-0408">Iron</keyword>
<dbReference type="GO" id="GO:0045892">
    <property type="term" value="P:negative regulation of DNA-templated transcription"/>
    <property type="evidence" value="ECO:0007669"/>
    <property type="project" value="TreeGrafter"/>
</dbReference>
<dbReference type="GO" id="GO:0003677">
    <property type="term" value="F:DNA binding"/>
    <property type="evidence" value="ECO:0007669"/>
    <property type="project" value="UniProtKB-UniRule"/>
</dbReference>
<evidence type="ECO:0000256" key="7">
    <source>
        <dbReference type="ARBA" id="ARBA00023015"/>
    </source>
</evidence>
<evidence type="ECO:0000256" key="1">
    <source>
        <dbReference type="ARBA" id="ARBA00004496"/>
    </source>
</evidence>
<keyword evidence="3 11" id="KW-0004">4Fe-4S</keyword>
<dbReference type="GO" id="GO:0035731">
    <property type="term" value="F:dinitrosyl-iron complex binding"/>
    <property type="evidence" value="ECO:0007669"/>
    <property type="project" value="UniProtKB-UniRule"/>
</dbReference>
<dbReference type="PANTHER" id="PTHR38839">
    <property type="entry name" value="TRANSCRIPTIONAL REGULATOR WHID-RELATED"/>
    <property type="match status" value="1"/>
</dbReference>
<keyword evidence="8 11" id="KW-0238">DNA-binding</keyword>
<evidence type="ECO:0000256" key="6">
    <source>
        <dbReference type="ARBA" id="ARBA00023014"/>
    </source>
</evidence>
<proteinExistence type="inferred from homology"/>
<dbReference type="GO" id="GO:0046872">
    <property type="term" value="F:metal ion binding"/>
    <property type="evidence" value="ECO:0007669"/>
    <property type="project" value="UniProtKB-KW"/>
</dbReference>
<dbReference type="GO" id="GO:0045454">
    <property type="term" value="P:cell redox homeostasis"/>
    <property type="evidence" value="ECO:0007669"/>
    <property type="project" value="TreeGrafter"/>
</dbReference>
<dbReference type="InterPro" id="IPR034768">
    <property type="entry name" value="4FE4S_WBL"/>
</dbReference>
<evidence type="ECO:0000256" key="3">
    <source>
        <dbReference type="ARBA" id="ARBA00022485"/>
    </source>
</evidence>
<keyword evidence="10 11" id="KW-0804">Transcription</keyword>
<comment type="function">
    <text evidence="11">Acts as a transcriptional regulator. Probably redox-responsive. The apo- but not holo-form probably binds DNA.</text>
</comment>
<gene>
    <name evidence="11" type="primary">whiB</name>
    <name evidence="13" type="ORF">R1Y80_09705</name>
</gene>
<dbReference type="Pfam" id="PF02467">
    <property type="entry name" value="Whib"/>
    <property type="match status" value="1"/>
</dbReference>
<protein>
    <recommendedName>
        <fullName evidence="11">Transcriptional regulator WhiB</fullName>
    </recommendedName>
</protein>
<comment type="PTM">
    <text evidence="11">The Fe-S cluster can be nitrosylated by nitric oxide (NO).</text>
</comment>
<keyword evidence="7 11" id="KW-0805">Transcription regulation</keyword>
<keyword evidence="4 11" id="KW-0479">Metal-binding</keyword>
<keyword evidence="9 11" id="KW-1015">Disulfide bond</keyword>
<dbReference type="GO" id="GO:0051539">
    <property type="term" value="F:4 iron, 4 sulfur cluster binding"/>
    <property type="evidence" value="ECO:0007669"/>
    <property type="project" value="UniProtKB-UniRule"/>
</dbReference>
<feature type="binding site" evidence="11">
    <location>
        <position position="68"/>
    </location>
    <ligand>
        <name>[4Fe-4S] cluster</name>
        <dbReference type="ChEBI" id="CHEBI:49883"/>
    </ligand>
</feature>
<feature type="binding site" evidence="11">
    <location>
        <position position="30"/>
    </location>
    <ligand>
        <name>[4Fe-4S] cluster</name>
        <dbReference type="ChEBI" id="CHEBI:49883"/>
    </ligand>
</feature>
<organism evidence="13">
    <name type="scientific">Streptomyces sp. JL1001</name>
    <dbReference type="NCBI Taxonomy" id="3078227"/>
    <lineage>
        <taxon>Bacteria</taxon>
        <taxon>Bacillati</taxon>
        <taxon>Actinomycetota</taxon>
        <taxon>Actinomycetes</taxon>
        <taxon>Kitasatosporales</taxon>
        <taxon>Streptomycetaceae</taxon>
        <taxon>Streptomyces</taxon>
    </lineage>
</organism>
<evidence type="ECO:0000256" key="2">
    <source>
        <dbReference type="ARBA" id="ARBA00006597"/>
    </source>
</evidence>
<dbReference type="EMBL" id="CP136798">
    <property type="protein sequence ID" value="XCN13911.1"/>
    <property type="molecule type" value="Genomic_DNA"/>
</dbReference>
<dbReference type="InterPro" id="IPR003482">
    <property type="entry name" value="Whib"/>
</dbReference>
<evidence type="ECO:0000256" key="4">
    <source>
        <dbReference type="ARBA" id="ARBA00022723"/>
    </source>
</evidence>
<keyword evidence="6 11" id="KW-0411">Iron-sulfur</keyword>
<dbReference type="GO" id="GO:0047134">
    <property type="term" value="F:protein-disulfide reductase [NAD(P)H] activity"/>
    <property type="evidence" value="ECO:0007669"/>
    <property type="project" value="TreeGrafter"/>
</dbReference>
<dbReference type="GO" id="GO:0005737">
    <property type="term" value="C:cytoplasm"/>
    <property type="evidence" value="ECO:0007669"/>
    <property type="project" value="UniProtKB-SubCell"/>
</dbReference>